<dbReference type="EnsemblProtists" id="EOD07225">
    <property type="protein sequence ID" value="EOD07225"/>
    <property type="gene ID" value="EMIHUDRAFT_198579"/>
</dbReference>
<dbReference type="Gene3D" id="3.30.40.10">
    <property type="entry name" value="Zinc/RING finger domain, C3HC4 (zinc finger)"/>
    <property type="match status" value="1"/>
</dbReference>
<evidence type="ECO:0000259" key="5">
    <source>
        <dbReference type="PROSITE" id="PS50089"/>
    </source>
</evidence>
<dbReference type="InterPro" id="IPR013083">
    <property type="entry name" value="Znf_RING/FYVE/PHD"/>
</dbReference>
<dbReference type="PROSITE" id="PS50089">
    <property type="entry name" value="ZF_RING_2"/>
    <property type="match status" value="1"/>
</dbReference>
<name>A0A0D3I7J0_EMIH1</name>
<keyword evidence="7" id="KW-1185">Reference proteome</keyword>
<dbReference type="AlphaFoldDB" id="A0A0D3I7J0"/>
<dbReference type="KEGG" id="ehx:EMIHUDRAFT_198579"/>
<reference evidence="7" key="1">
    <citation type="journal article" date="2013" name="Nature">
        <title>Pan genome of the phytoplankton Emiliania underpins its global distribution.</title>
        <authorList>
            <person name="Read B.A."/>
            <person name="Kegel J."/>
            <person name="Klute M.J."/>
            <person name="Kuo A."/>
            <person name="Lefebvre S.C."/>
            <person name="Maumus F."/>
            <person name="Mayer C."/>
            <person name="Miller J."/>
            <person name="Monier A."/>
            <person name="Salamov A."/>
            <person name="Young J."/>
            <person name="Aguilar M."/>
            <person name="Claverie J.M."/>
            <person name="Frickenhaus S."/>
            <person name="Gonzalez K."/>
            <person name="Herman E.K."/>
            <person name="Lin Y.C."/>
            <person name="Napier J."/>
            <person name="Ogata H."/>
            <person name="Sarno A.F."/>
            <person name="Shmutz J."/>
            <person name="Schroeder D."/>
            <person name="de Vargas C."/>
            <person name="Verret F."/>
            <person name="von Dassow P."/>
            <person name="Valentin K."/>
            <person name="Van de Peer Y."/>
            <person name="Wheeler G."/>
            <person name="Dacks J.B."/>
            <person name="Delwiche C.F."/>
            <person name="Dyhrman S.T."/>
            <person name="Glockner G."/>
            <person name="John U."/>
            <person name="Richards T."/>
            <person name="Worden A.Z."/>
            <person name="Zhang X."/>
            <person name="Grigoriev I.V."/>
            <person name="Allen A.E."/>
            <person name="Bidle K."/>
            <person name="Borodovsky M."/>
            <person name="Bowler C."/>
            <person name="Brownlee C."/>
            <person name="Cock J.M."/>
            <person name="Elias M."/>
            <person name="Gladyshev V.N."/>
            <person name="Groth M."/>
            <person name="Guda C."/>
            <person name="Hadaegh A."/>
            <person name="Iglesias-Rodriguez M.D."/>
            <person name="Jenkins J."/>
            <person name="Jones B.M."/>
            <person name="Lawson T."/>
            <person name="Leese F."/>
            <person name="Lindquist E."/>
            <person name="Lobanov A."/>
            <person name="Lomsadze A."/>
            <person name="Malik S.B."/>
            <person name="Marsh M.E."/>
            <person name="Mackinder L."/>
            <person name="Mock T."/>
            <person name="Mueller-Roeber B."/>
            <person name="Pagarete A."/>
            <person name="Parker M."/>
            <person name="Probert I."/>
            <person name="Quesneville H."/>
            <person name="Raines C."/>
            <person name="Rensing S.A."/>
            <person name="Riano-Pachon D.M."/>
            <person name="Richier S."/>
            <person name="Rokitta S."/>
            <person name="Shiraiwa Y."/>
            <person name="Soanes D.M."/>
            <person name="van der Giezen M."/>
            <person name="Wahlund T.M."/>
            <person name="Williams B."/>
            <person name="Wilson W."/>
            <person name="Wolfe G."/>
            <person name="Wurch L.L."/>
        </authorList>
    </citation>
    <scope>NUCLEOTIDE SEQUENCE</scope>
</reference>
<evidence type="ECO:0000313" key="6">
    <source>
        <dbReference type="EnsemblProtists" id="EOD07225"/>
    </source>
</evidence>
<organism evidence="6 7">
    <name type="scientific">Emiliania huxleyi (strain CCMP1516)</name>
    <dbReference type="NCBI Taxonomy" id="280463"/>
    <lineage>
        <taxon>Eukaryota</taxon>
        <taxon>Haptista</taxon>
        <taxon>Haptophyta</taxon>
        <taxon>Prymnesiophyceae</taxon>
        <taxon>Isochrysidales</taxon>
        <taxon>Noelaerhabdaceae</taxon>
        <taxon>Emiliania</taxon>
    </lineage>
</organism>
<dbReference type="InterPro" id="IPR001841">
    <property type="entry name" value="Znf_RING"/>
</dbReference>
<keyword evidence="1" id="KW-0479">Metal-binding</keyword>
<protein>
    <recommendedName>
        <fullName evidence="5">RING-type domain-containing protein</fullName>
    </recommendedName>
</protein>
<dbReference type="Pfam" id="PF13639">
    <property type="entry name" value="zf-RING_2"/>
    <property type="match status" value="1"/>
</dbReference>
<dbReference type="Proteomes" id="UP000013827">
    <property type="component" value="Unassembled WGS sequence"/>
</dbReference>
<evidence type="ECO:0000256" key="3">
    <source>
        <dbReference type="ARBA" id="ARBA00022833"/>
    </source>
</evidence>
<accession>A0A0D3I7J0</accession>
<dbReference type="SUPFAM" id="SSF57850">
    <property type="entry name" value="RING/U-box"/>
    <property type="match status" value="1"/>
</dbReference>
<keyword evidence="2 4" id="KW-0863">Zinc-finger</keyword>
<evidence type="ECO:0000256" key="2">
    <source>
        <dbReference type="ARBA" id="ARBA00022771"/>
    </source>
</evidence>
<reference evidence="6" key="2">
    <citation type="submission" date="2024-10" db="UniProtKB">
        <authorList>
            <consortium name="EnsemblProtists"/>
        </authorList>
    </citation>
    <scope>IDENTIFICATION</scope>
</reference>
<evidence type="ECO:0000256" key="4">
    <source>
        <dbReference type="PROSITE-ProRule" id="PRU00175"/>
    </source>
</evidence>
<feature type="domain" description="RING-type" evidence="5">
    <location>
        <begin position="30"/>
        <end position="74"/>
    </location>
</feature>
<sequence length="105" mass="11383">MITPAASEWCAELSYIARLVVGATGSTLSCSICLEAISLQESPSQLPCFHVLCTGCMKKLFPIDMKGLKCPSCQREHRSWSLQRHEAAPGGVCVVEHFLGDMAGR</sequence>
<keyword evidence="3" id="KW-0862">Zinc</keyword>
<evidence type="ECO:0000256" key="1">
    <source>
        <dbReference type="ARBA" id="ARBA00022723"/>
    </source>
</evidence>
<proteinExistence type="predicted"/>
<dbReference type="PROSITE" id="PS00518">
    <property type="entry name" value="ZF_RING_1"/>
    <property type="match status" value="1"/>
</dbReference>
<dbReference type="RefSeq" id="XP_005759654.1">
    <property type="nucleotide sequence ID" value="XM_005759597.1"/>
</dbReference>
<dbReference type="InterPro" id="IPR017907">
    <property type="entry name" value="Znf_RING_CS"/>
</dbReference>
<dbReference type="GO" id="GO:0008270">
    <property type="term" value="F:zinc ion binding"/>
    <property type="evidence" value="ECO:0007669"/>
    <property type="project" value="UniProtKB-KW"/>
</dbReference>
<dbReference type="PaxDb" id="2903-EOD07225"/>
<evidence type="ECO:0000313" key="7">
    <source>
        <dbReference type="Proteomes" id="UP000013827"/>
    </source>
</evidence>
<dbReference type="HOGENOM" id="CLU_2241697_0_0_1"/>
<dbReference type="SMART" id="SM00184">
    <property type="entry name" value="RING"/>
    <property type="match status" value="1"/>
</dbReference>
<dbReference type="GeneID" id="17253266"/>